<dbReference type="OrthoDB" id="6191410at2"/>
<evidence type="ECO:0000313" key="3">
    <source>
        <dbReference type="Proteomes" id="UP000000466"/>
    </source>
</evidence>
<sequence length="285" mass="32330">MSYLTPPERFKRLPGLTHWGRGLPPLGDAVPAMERWFRTPAGRELLSRELVQVDEVLSCLFGYHLCQMSVCRDLELTATSRILHRFNLNPLGADPGGRGPTALARPEQLPLPAESIDVVLLHHILEFANQPHQVLREAARVLIPRGHLVIVGFNPWSLLGIWKTLAALGGQSHWRYQALSVRRLSDWLRLLEIEPTNLSRGFYRLPVQGQRLLSSFGGFDDWCERWQWAGGGFYVLVARKEIIPLTPIRPLWKARELMPGLGAVKRSVPANQRAHKNTHRKNPPD</sequence>
<dbReference type="EMBL" id="CP003746">
    <property type="protein sequence ID" value="AFU97574.1"/>
    <property type="molecule type" value="Genomic_DNA"/>
</dbReference>
<gene>
    <name evidence="2" type="ordered locus">M5M_01755</name>
</gene>
<dbReference type="STRING" id="1117647.M5M_01755"/>
<dbReference type="KEGG" id="saga:M5M_01755"/>
<accession>K4KET5</accession>
<dbReference type="InterPro" id="IPR013216">
    <property type="entry name" value="Methyltransf_11"/>
</dbReference>
<reference evidence="2 3" key="1">
    <citation type="journal article" date="2013" name="Genome Announc.">
        <title>Complete genome sequence of Simiduia agarivorans SA1(T), a marine bacterium able to degrade a variety of polysaccharides.</title>
        <authorList>
            <person name="Lin S.Y."/>
            <person name="Shieh W.Y."/>
            <person name="Chen J.S."/>
            <person name="Tang S.L."/>
        </authorList>
    </citation>
    <scope>NUCLEOTIDE SEQUENCE [LARGE SCALE GENOMIC DNA]</scope>
    <source>
        <strain evidence="3">DSM 21679 / JCM 13881 / BCRC 17597 / SA1</strain>
    </source>
</reference>
<dbReference type="GO" id="GO:0008757">
    <property type="term" value="F:S-adenosylmethionine-dependent methyltransferase activity"/>
    <property type="evidence" value="ECO:0007669"/>
    <property type="project" value="InterPro"/>
</dbReference>
<dbReference type="eggNOG" id="COG2226">
    <property type="taxonomic scope" value="Bacteria"/>
</dbReference>
<dbReference type="InterPro" id="IPR029063">
    <property type="entry name" value="SAM-dependent_MTases_sf"/>
</dbReference>
<proteinExistence type="predicted"/>
<feature type="domain" description="Methyltransferase type 11" evidence="1">
    <location>
        <begin position="103"/>
        <end position="150"/>
    </location>
</feature>
<evidence type="ECO:0000259" key="1">
    <source>
        <dbReference type="Pfam" id="PF08241"/>
    </source>
</evidence>
<evidence type="ECO:0000313" key="2">
    <source>
        <dbReference type="EMBL" id="AFU97574.1"/>
    </source>
</evidence>
<organism evidence="2 3">
    <name type="scientific">Simiduia agarivorans (strain DSM 21679 / JCM 13881 / BCRC 17597 / SA1)</name>
    <dbReference type="NCBI Taxonomy" id="1117647"/>
    <lineage>
        <taxon>Bacteria</taxon>
        <taxon>Pseudomonadati</taxon>
        <taxon>Pseudomonadota</taxon>
        <taxon>Gammaproteobacteria</taxon>
        <taxon>Cellvibrionales</taxon>
        <taxon>Cellvibrionaceae</taxon>
        <taxon>Simiduia</taxon>
    </lineage>
</organism>
<protein>
    <submittedName>
        <fullName evidence="2">Methyl-transferase</fullName>
    </submittedName>
</protein>
<dbReference type="HOGENOM" id="CLU_075049_0_1_6"/>
<dbReference type="Gene3D" id="3.40.50.150">
    <property type="entry name" value="Vaccinia Virus protein VP39"/>
    <property type="match status" value="1"/>
</dbReference>
<dbReference type="AlphaFoldDB" id="K4KET5"/>
<name>K4KET5_SIMAS</name>
<dbReference type="SUPFAM" id="SSF53335">
    <property type="entry name" value="S-adenosyl-L-methionine-dependent methyltransferases"/>
    <property type="match status" value="1"/>
</dbReference>
<dbReference type="Proteomes" id="UP000000466">
    <property type="component" value="Chromosome"/>
</dbReference>
<dbReference type="RefSeq" id="WP_015045747.1">
    <property type="nucleotide sequence ID" value="NC_018868.3"/>
</dbReference>
<keyword evidence="3" id="KW-1185">Reference proteome</keyword>
<dbReference type="Pfam" id="PF08241">
    <property type="entry name" value="Methyltransf_11"/>
    <property type="match status" value="1"/>
</dbReference>